<evidence type="ECO:0000313" key="3">
    <source>
        <dbReference type="Proteomes" id="UP000028868"/>
    </source>
</evidence>
<dbReference type="AlphaFoldDB" id="A0A059NW81"/>
<comment type="caution">
    <text evidence="2">The sequence shown here is derived from an EMBL/GenBank/DDBJ whole genome shotgun (WGS) entry which is preliminary data.</text>
</comment>
<evidence type="ECO:0000256" key="1">
    <source>
        <dbReference type="SAM" id="Phobius"/>
    </source>
</evidence>
<accession>A0A059NW81</accession>
<keyword evidence="1" id="KW-1133">Transmembrane helix</keyword>
<gene>
    <name evidence="2" type="ORF">BN983_00766</name>
</gene>
<keyword evidence="1" id="KW-0472">Membrane</keyword>
<feature type="transmembrane region" description="Helical" evidence="1">
    <location>
        <begin position="6"/>
        <end position="27"/>
    </location>
</feature>
<sequence>MILWDVVLIVVPIVPLAILGAAIYVSYLTKKSDKHETLSPLAILKFWIKEDFRRM</sequence>
<dbReference type="EMBL" id="CCDI010000001">
    <property type="protein sequence ID" value="CDQ22553.1"/>
    <property type="molecule type" value="Genomic_DNA"/>
</dbReference>
<dbReference type="Proteomes" id="UP000028868">
    <property type="component" value="Unassembled WGS sequence"/>
</dbReference>
<name>A0A059NW81_9BACI</name>
<organism evidence="2 3">
    <name type="scientific">Halobacillus karajensis</name>
    <dbReference type="NCBI Taxonomy" id="195088"/>
    <lineage>
        <taxon>Bacteria</taxon>
        <taxon>Bacillati</taxon>
        <taxon>Bacillota</taxon>
        <taxon>Bacilli</taxon>
        <taxon>Bacillales</taxon>
        <taxon>Bacillaceae</taxon>
        <taxon>Halobacillus</taxon>
    </lineage>
</organism>
<evidence type="ECO:0000313" key="2">
    <source>
        <dbReference type="EMBL" id="CDQ22553.1"/>
    </source>
</evidence>
<reference evidence="2 3" key="2">
    <citation type="submission" date="2014-05" db="EMBL/GenBank/DDBJ databases">
        <title>Draft genome sequence of Halobacillus karajensis HK-03.</title>
        <authorList>
            <person name="Khelaifia S."/>
            <person name="Croce O."/>
            <person name="Lagier J.C."/>
            <person name="Raoult D."/>
        </authorList>
    </citation>
    <scope>NUCLEOTIDE SEQUENCE [LARGE SCALE GENOMIC DNA]</scope>
    <source>
        <strain evidence="2 3">HD-03</strain>
    </source>
</reference>
<protein>
    <submittedName>
        <fullName evidence="2">Uncharacterized protein</fullName>
    </submittedName>
</protein>
<keyword evidence="3" id="KW-1185">Reference proteome</keyword>
<reference evidence="3" key="1">
    <citation type="submission" date="2014-03" db="EMBL/GenBank/DDBJ databases">
        <authorList>
            <person name="Urmite Genomes U."/>
        </authorList>
    </citation>
    <scope>NUCLEOTIDE SEQUENCE [LARGE SCALE GENOMIC DNA]</scope>
    <source>
        <strain evidence="3">HD-03</strain>
    </source>
</reference>
<proteinExistence type="predicted"/>
<keyword evidence="1" id="KW-0812">Transmembrane</keyword>